<reference evidence="2 3" key="1">
    <citation type="submission" date="2018-11" db="EMBL/GenBank/DDBJ databases">
        <title>Sequencing the genomes of 1000 actinobacteria strains.</title>
        <authorList>
            <person name="Klenk H.-P."/>
        </authorList>
    </citation>
    <scope>NUCLEOTIDE SEQUENCE [LARGE SCALE GENOMIC DNA]</scope>
    <source>
        <strain evidence="2 3">DSM 44254</strain>
    </source>
</reference>
<organism evidence="2 3">
    <name type="scientific">Actinocorallia herbida</name>
    <dbReference type="NCBI Taxonomy" id="58109"/>
    <lineage>
        <taxon>Bacteria</taxon>
        <taxon>Bacillati</taxon>
        <taxon>Actinomycetota</taxon>
        <taxon>Actinomycetes</taxon>
        <taxon>Streptosporangiales</taxon>
        <taxon>Thermomonosporaceae</taxon>
        <taxon>Actinocorallia</taxon>
    </lineage>
</organism>
<keyword evidence="3" id="KW-1185">Reference proteome</keyword>
<proteinExistence type="predicted"/>
<feature type="signal peptide" evidence="1">
    <location>
        <begin position="1"/>
        <end position="22"/>
    </location>
</feature>
<sequence>MMRTVIMVGATAGLLATLAACGDGDTAPSKTDAPAPVRSVAGLPQELVGPWQVAEGEGTYAFAVDGTWTWAEPGCQAGGGYSVAAEKLTLTVSREGCGREAGAYTWAVADARLTLTRPDGQDEVYLRPQNN</sequence>
<gene>
    <name evidence="2" type="ORF">EDD29_0689</name>
</gene>
<dbReference type="PROSITE" id="PS51257">
    <property type="entry name" value="PROKAR_LIPOPROTEIN"/>
    <property type="match status" value="1"/>
</dbReference>
<evidence type="ECO:0008006" key="4">
    <source>
        <dbReference type="Google" id="ProtNLM"/>
    </source>
</evidence>
<dbReference type="Proteomes" id="UP000272400">
    <property type="component" value="Unassembled WGS sequence"/>
</dbReference>
<comment type="caution">
    <text evidence="2">The sequence shown here is derived from an EMBL/GenBank/DDBJ whole genome shotgun (WGS) entry which is preliminary data.</text>
</comment>
<evidence type="ECO:0000256" key="1">
    <source>
        <dbReference type="SAM" id="SignalP"/>
    </source>
</evidence>
<evidence type="ECO:0000313" key="2">
    <source>
        <dbReference type="EMBL" id="ROO83195.1"/>
    </source>
</evidence>
<dbReference type="AlphaFoldDB" id="A0A3N1CPS7"/>
<feature type="chain" id="PRO_5038500848" description="Protease inhibitor Inh" evidence="1">
    <location>
        <begin position="23"/>
        <end position="131"/>
    </location>
</feature>
<protein>
    <recommendedName>
        <fullName evidence="4">Protease inhibitor Inh</fullName>
    </recommendedName>
</protein>
<evidence type="ECO:0000313" key="3">
    <source>
        <dbReference type="Proteomes" id="UP000272400"/>
    </source>
</evidence>
<dbReference type="EMBL" id="RJKE01000001">
    <property type="protein sequence ID" value="ROO83195.1"/>
    <property type="molecule type" value="Genomic_DNA"/>
</dbReference>
<accession>A0A3N1CPS7</accession>
<name>A0A3N1CPS7_9ACTN</name>
<dbReference type="RefSeq" id="WP_123662158.1">
    <property type="nucleotide sequence ID" value="NZ_RJKE01000001.1"/>
</dbReference>
<keyword evidence="1" id="KW-0732">Signal</keyword>